<evidence type="ECO:0000313" key="3">
    <source>
        <dbReference type="EMBL" id="GLR64368.1"/>
    </source>
</evidence>
<dbReference type="Pfam" id="PF00535">
    <property type="entry name" value="Glycos_transf_2"/>
    <property type="match status" value="1"/>
</dbReference>
<name>A0ABQ6A2A5_9GAMM</name>
<feature type="domain" description="Glycosyltransferase 2-like" evidence="2">
    <location>
        <begin position="10"/>
        <end position="105"/>
    </location>
</feature>
<dbReference type="SUPFAM" id="SSF53448">
    <property type="entry name" value="Nucleotide-diphospho-sugar transferases"/>
    <property type="match status" value="1"/>
</dbReference>
<organism evidence="3 4">
    <name type="scientific">Marinospirillum insulare</name>
    <dbReference type="NCBI Taxonomy" id="217169"/>
    <lineage>
        <taxon>Bacteria</taxon>
        <taxon>Pseudomonadati</taxon>
        <taxon>Pseudomonadota</taxon>
        <taxon>Gammaproteobacteria</taxon>
        <taxon>Oceanospirillales</taxon>
        <taxon>Oceanospirillaceae</taxon>
        <taxon>Marinospirillum</taxon>
    </lineage>
</organism>
<dbReference type="PANTHER" id="PTHR43630:SF2">
    <property type="entry name" value="GLYCOSYLTRANSFERASE"/>
    <property type="match status" value="1"/>
</dbReference>
<reference evidence="4" key="1">
    <citation type="journal article" date="2019" name="Int. J. Syst. Evol. Microbiol.">
        <title>The Global Catalogue of Microorganisms (GCM) 10K type strain sequencing project: providing services to taxonomists for standard genome sequencing and annotation.</title>
        <authorList>
            <consortium name="The Broad Institute Genomics Platform"/>
            <consortium name="The Broad Institute Genome Sequencing Center for Infectious Disease"/>
            <person name="Wu L."/>
            <person name="Ma J."/>
        </authorList>
    </citation>
    <scope>NUCLEOTIDE SEQUENCE [LARGE SCALE GENOMIC DNA]</scope>
    <source>
        <strain evidence="4">NBRC 100033</strain>
    </source>
</reference>
<accession>A0ABQ6A2A5</accession>
<dbReference type="Proteomes" id="UP001156682">
    <property type="component" value="Unassembled WGS sequence"/>
</dbReference>
<dbReference type="CDD" id="cd02511">
    <property type="entry name" value="Beta4Glucosyltransferase"/>
    <property type="match status" value="1"/>
</dbReference>
<keyword evidence="3" id="KW-0808">Transferase</keyword>
<evidence type="ECO:0000259" key="2">
    <source>
        <dbReference type="Pfam" id="PF00535"/>
    </source>
</evidence>
<evidence type="ECO:0000256" key="1">
    <source>
        <dbReference type="ARBA" id="ARBA00038494"/>
    </source>
</evidence>
<keyword evidence="4" id="KW-1185">Reference proteome</keyword>
<proteinExistence type="inferred from homology"/>
<dbReference type="EMBL" id="BSOR01000029">
    <property type="protein sequence ID" value="GLR64368.1"/>
    <property type="molecule type" value="Genomic_DNA"/>
</dbReference>
<dbReference type="InterPro" id="IPR001173">
    <property type="entry name" value="Glyco_trans_2-like"/>
</dbReference>
<protein>
    <submittedName>
        <fullName evidence="3">Glycosyl transferase</fullName>
    </submittedName>
</protein>
<dbReference type="InterPro" id="IPR029044">
    <property type="entry name" value="Nucleotide-diphossugar_trans"/>
</dbReference>
<comment type="similarity">
    <text evidence="1">Belongs to the glycosyltransferase 2 family. WaaE/KdtX subfamily.</text>
</comment>
<comment type="caution">
    <text evidence="3">The sequence shown here is derived from an EMBL/GenBank/DDBJ whole genome shotgun (WGS) entry which is preliminary data.</text>
</comment>
<sequence>MVKEKTHTLSVCVITKNEADRIRTCLDSVKHLADEIVILDSGSTDNTVEIIREYTDQVEVTDWPGFGPQKQRCLEKAKMDWVLFIDADESLDATAQKALAKLLTQETIEEVAFTIKWGVVRHGKMLRFGRSGRAPLRLFIREGSSFSPDQVHEKVIHPKGKVSRLPGILMHHTVRNYGEALAKNAKYGWLGSQKYFERGRRNHSLALVILRSYWTFFHIFILRGGFLDGRVGLLVALDYMQTNFAKHAGLWTLTQEEKLKKNTPV</sequence>
<evidence type="ECO:0000313" key="4">
    <source>
        <dbReference type="Proteomes" id="UP001156682"/>
    </source>
</evidence>
<dbReference type="PANTHER" id="PTHR43630">
    <property type="entry name" value="POLY-BETA-1,6-N-ACETYL-D-GLUCOSAMINE SYNTHASE"/>
    <property type="match status" value="1"/>
</dbReference>
<dbReference type="RefSeq" id="WP_027850464.1">
    <property type="nucleotide sequence ID" value="NZ_BSOR01000029.1"/>
</dbReference>
<dbReference type="Gene3D" id="3.90.550.10">
    <property type="entry name" value="Spore Coat Polysaccharide Biosynthesis Protein SpsA, Chain A"/>
    <property type="match status" value="1"/>
</dbReference>
<gene>
    <name evidence="3" type="ORF">GCM10007878_18060</name>
</gene>
<dbReference type="GO" id="GO:0016740">
    <property type="term" value="F:transferase activity"/>
    <property type="evidence" value="ECO:0007669"/>
    <property type="project" value="UniProtKB-KW"/>
</dbReference>